<sequence length="129" mass="15086">TVAYEETSYSFLGHKIFILDVGGRTRFRKDRMGYYEEFNPDAVIFMFSLKEKKSLEVVDEFAEEIFSVIDQIPFILVGSKADIWDENVVPIKDISKLRKDLTNLQSKITIKELLKQYVKMPLSLTSFYQ</sequence>
<accession>X1CC02</accession>
<gene>
    <name evidence="1" type="ORF">S01H4_62295</name>
</gene>
<protein>
    <submittedName>
        <fullName evidence="1">Uncharacterized protein</fullName>
    </submittedName>
</protein>
<reference evidence="1" key="1">
    <citation type="journal article" date="2014" name="Front. Microbiol.">
        <title>High frequency of phylogenetically diverse reductive dehalogenase-homologous genes in deep subseafloor sedimentary metagenomes.</title>
        <authorList>
            <person name="Kawai M."/>
            <person name="Futagami T."/>
            <person name="Toyoda A."/>
            <person name="Takaki Y."/>
            <person name="Nishi S."/>
            <person name="Hori S."/>
            <person name="Arai W."/>
            <person name="Tsubouchi T."/>
            <person name="Morono Y."/>
            <person name="Uchiyama I."/>
            <person name="Ito T."/>
            <person name="Fujiyama A."/>
            <person name="Inagaki F."/>
            <person name="Takami H."/>
        </authorList>
    </citation>
    <scope>NUCLEOTIDE SEQUENCE</scope>
    <source>
        <strain evidence="1">Expedition CK06-06</strain>
    </source>
</reference>
<dbReference type="Gene3D" id="3.40.50.300">
    <property type="entry name" value="P-loop containing nucleotide triphosphate hydrolases"/>
    <property type="match status" value="1"/>
</dbReference>
<feature type="non-terminal residue" evidence="1">
    <location>
        <position position="1"/>
    </location>
</feature>
<dbReference type="EMBL" id="BART01037145">
    <property type="protein sequence ID" value="GAH05761.1"/>
    <property type="molecule type" value="Genomic_DNA"/>
</dbReference>
<organism evidence="1">
    <name type="scientific">marine sediment metagenome</name>
    <dbReference type="NCBI Taxonomy" id="412755"/>
    <lineage>
        <taxon>unclassified sequences</taxon>
        <taxon>metagenomes</taxon>
        <taxon>ecological metagenomes</taxon>
    </lineage>
</organism>
<dbReference type="InterPro" id="IPR001806">
    <property type="entry name" value="Small_GTPase"/>
</dbReference>
<dbReference type="GO" id="GO:0003924">
    <property type="term" value="F:GTPase activity"/>
    <property type="evidence" value="ECO:0007669"/>
    <property type="project" value="InterPro"/>
</dbReference>
<dbReference type="Pfam" id="PF00071">
    <property type="entry name" value="Ras"/>
    <property type="match status" value="1"/>
</dbReference>
<evidence type="ECO:0000313" key="1">
    <source>
        <dbReference type="EMBL" id="GAH05761.1"/>
    </source>
</evidence>
<name>X1CC02_9ZZZZ</name>
<dbReference type="SUPFAM" id="SSF52540">
    <property type="entry name" value="P-loop containing nucleoside triphosphate hydrolases"/>
    <property type="match status" value="1"/>
</dbReference>
<dbReference type="AlphaFoldDB" id="X1CC02"/>
<dbReference type="InterPro" id="IPR027417">
    <property type="entry name" value="P-loop_NTPase"/>
</dbReference>
<proteinExistence type="predicted"/>
<dbReference type="GO" id="GO:0005525">
    <property type="term" value="F:GTP binding"/>
    <property type="evidence" value="ECO:0007669"/>
    <property type="project" value="InterPro"/>
</dbReference>
<comment type="caution">
    <text evidence="1">The sequence shown here is derived from an EMBL/GenBank/DDBJ whole genome shotgun (WGS) entry which is preliminary data.</text>
</comment>